<keyword evidence="7" id="KW-0436">Ligase</keyword>
<keyword evidence="3" id="KW-0862">Zinc</keyword>
<evidence type="ECO:0000313" key="7">
    <source>
        <dbReference type="EMBL" id="NXX14619.1"/>
    </source>
</evidence>
<feature type="non-terminal residue" evidence="7">
    <location>
        <position position="1"/>
    </location>
</feature>
<dbReference type="InterPro" id="IPR013083">
    <property type="entry name" value="Znf_RING/FYVE/PHD"/>
</dbReference>
<dbReference type="GO" id="GO:0005634">
    <property type="term" value="C:nucleus"/>
    <property type="evidence" value="ECO:0007669"/>
    <property type="project" value="TreeGrafter"/>
</dbReference>
<accession>A0A7L4GN09</accession>
<dbReference type="Gene3D" id="3.30.40.10">
    <property type="entry name" value="Zinc/RING finger domain, C3HC4 (zinc finger)"/>
    <property type="match status" value="1"/>
</dbReference>
<dbReference type="PANTHER" id="PTHR45931">
    <property type="entry name" value="SI:CH211-59O9.10"/>
    <property type="match status" value="1"/>
</dbReference>
<evidence type="ECO:0000256" key="1">
    <source>
        <dbReference type="ARBA" id="ARBA00022723"/>
    </source>
</evidence>
<keyword evidence="2 4" id="KW-0863">Zinc-finger</keyword>
<keyword evidence="8" id="KW-1185">Reference proteome</keyword>
<gene>
    <name evidence="7" type="primary">Pja2</name>
    <name evidence="7" type="ORF">PODSTR_R14364</name>
</gene>
<evidence type="ECO:0000256" key="4">
    <source>
        <dbReference type="PROSITE-ProRule" id="PRU00175"/>
    </source>
</evidence>
<dbReference type="InterPro" id="IPR051834">
    <property type="entry name" value="RING_finger_E3_ligase"/>
</dbReference>
<feature type="domain" description="RING-type" evidence="6">
    <location>
        <begin position="624"/>
        <end position="654"/>
    </location>
</feature>
<evidence type="ECO:0000256" key="5">
    <source>
        <dbReference type="SAM" id="MobiDB-lite"/>
    </source>
</evidence>
<evidence type="ECO:0000313" key="8">
    <source>
        <dbReference type="Proteomes" id="UP000584326"/>
    </source>
</evidence>
<protein>
    <submittedName>
        <fullName evidence="7">PJA2 ligase</fullName>
    </submittedName>
</protein>
<feature type="non-terminal residue" evidence="7">
    <location>
        <position position="660"/>
    </location>
</feature>
<dbReference type="Pfam" id="PF13639">
    <property type="entry name" value="zf-RING_2"/>
    <property type="match status" value="1"/>
</dbReference>
<sequence>MGQEAGKYAWPRPAGGCQTITGRRYGRRQAYVSFRPSLNSQDRGEHQHNENCEQLEFEHVDRENSLCSSPLVRVSPGLLDQPFSENTGTGKHFCQSVSSQTFEANTSPFSLFSYDLEHNKISGNFMNPYENSENLAEYACGGCNGLNGQNGIAFVNIDSYEPDSSDGDEDDAQDKFSLAREEASVSHKTLDNMLSELEEGIESFTNLQSQLSALNHSVSRESCEEAGAMFLMRCFNSDSDLACPNHWTSKPFAEDQAIPKSSLSGANCETQHIKNVVDLGIGTSVATANDLNVNDEKADQRNSPELVVRPKVRKQSTANQLERENLLLSGAEEESGSWRRNEIAEVQQGHAECALRNSKEEMSSSLLVDSREHKDCQKKKERNTRKNAAVQEQKNVQNSNAFWNEFEHFSRHFTLSHKDEDSSEYSDGEWSTVVHTYFTATEKGQSSSDESWETVPGKEEHEPEMQSSSSDVEEENTDFSFQGVEQTVLEEGEIPWLQYQQEVESSSGEENNPGTDFLHHGFFLLDGGNNLDDDSSVSEDLDVEWRLLDEFGDGLGLAQAIPYVTPQFLTVGEHLQQAIETALANLGSLGFGVEQAHPPATKETIDCLPQIIITGDHDGQEQSCTICCSEYEKDEIVTELPCHHLFHKSCVTLWLREVST</sequence>
<organism evidence="7 8">
    <name type="scientific">Podargus strigoides</name>
    <name type="common">Tawny frogmouth</name>
    <name type="synonym">Caprimulgus strigoides</name>
    <dbReference type="NCBI Taxonomy" id="8905"/>
    <lineage>
        <taxon>Eukaryota</taxon>
        <taxon>Metazoa</taxon>
        <taxon>Chordata</taxon>
        <taxon>Craniata</taxon>
        <taxon>Vertebrata</taxon>
        <taxon>Euteleostomi</taxon>
        <taxon>Archelosauria</taxon>
        <taxon>Archosauria</taxon>
        <taxon>Dinosauria</taxon>
        <taxon>Saurischia</taxon>
        <taxon>Theropoda</taxon>
        <taxon>Coelurosauria</taxon>
        <taxon>Aves</taxon>
        <taxon>Neognathae</taxon>
        <taxon>Neoaves</taxon>
        <taxon>Strisores</taxon>
        <taxon>Caprimulgiformes</taxon>
        <taxon>Podargidae</taxon>
        <taxon>Podargus</taxon>
    </lineage>
</organism>
<dbReference type="GO" id="GO:0008270">
    <property type="term" value="F:zinc ion binding"/>
    <property type="evidence" value="ECO:0007669"/>
    <property type="project" value="UniProtKB-KW"/>
</dbReference>
<dbReference type="GO" id="GO:0016874">
    <property type="term" value="F:ligase activity"/>
    <property type="evidence" value="ECO:0007669"/>
    <property type="project" value="UniProtKB-KW"/>
</dbReference>
<comment type="caution">
    <text evidence="7">The sequence shown here is derived from an EMBL/GenBank/DDBJ whole genome shotgun (WGS) entry which is preliminary data.</text>
</comment>
<dbReference type="GO" id="GO:0006511">
    <property type="term" value="P:ubiquitin-dependent protein catabolic process"/>
    <property type="evidence" value="ECO:0007669"/>
    <property type="project" value="TreeGrafter"/>
</dbReference>
<dbReference type="EMBL" id="VZTK01010777">
    <property type="protein sequence ID" value="NXX14619.1"/>
    <property type="molecule type" value="Genomic_DNA"/>
</dbReference>
<dbReference type="GO" id="GO:0061630">
    <property type="term" value="F:ubiquitin protein ligase activity"/>
    <property type="evidence" value="ECO:0007669"/>
    <property type="project" value="TreeGrafter"/>
</dbReference>
<dbReference type="OrthoDB" id="21204at2759"/>
<dbReference type="PROSITE" id="PS50089">
    <property type="entry name" value="ZF_RING_2"/>
    <property type="match status" value="1"/>
</dbReference>
<evidence type="ECO:0000256" key="2">
    <source>
        <dbReference type="ARBA" id="ARBA00022771"/>
    </source>
</evidence>
<reference evidence="7 8" key="1">
    <citation type="submission" date="2020-02" db="EMBL/GenBank/DDBJ databases">
        <title>Bird 10,000 Genomes (B10K) Project - Family phase.</title>
        <authorList>
            <person name="Zhang G."/>
        </authorList>
    </citation>
    <scope>NUCLEOTIDE SEQUENCE [LARGE SCALE GENOMIC DNA]</scope>
    <source>
        <strain evidence="7">B10K-DU-001-40</strain>
        <tissue evidence="7">Muscle</tissue>
    </source>
</reference>
<name>A0A7L4GN09_PODST</name>
<dbReference type="PANTHER" id="PTHR45931:SF3">
    <property type="entry name" value="RING ZINC FINGER-CONTAINING PROTEIN"/>
    <property type="match status" value="1"/>
</dbReference>
<dbReference type="SUPFAM" id="SSF57850">
    <property type="entry name" value="RING/U-box"/>
    <property type="match status" value="1"/>
</dbReference>
<dbReference type="Proteomes" id="UP000584326">
    <property type="component" value="Unassembled WGS sequence"/>
</dbReference>
<evidence type="ECO:0000259" key="6">
    <source>
        <dbReference type="PROSITE" id="PS50089"/>
    </source>
</evidence>
<feature type="region of interest" description="Disordered" evidence="5">
    <location>
        <begin position="364"/>
        <end position="396"/>
    </location>
</feature>
<evidence type="ECO:0000256" key="3">
    <source>
        <dbReference type="ARBA" id="ARBA00022833"/>
    </source>
</evidence>
<keyword evidence="1" id="KW-0479">Metal-binding</keyword>
<dbReference type="InterPro" id="IPR001841">
    <property type="entry name" value="Znf_RING"/>
</dbReference>
<feature type="region of interest" description="Disordered" evidence="5">
    <location>
        <begin position="441"/>
        <end position="478"/>
    </location>
</feature>
<proteinExistence type="predicted"/>
<dbReference type="AlphaFoldDB" id="A0A7L4GN09"/>
<feature type="compositionally biased region" description="Basic residues" evidence="5">
    <location>
        <begin position="376"/>
        <end position="385"/>
    </location>
</feature>